<proteinExistence type="predicted"/>
<keyword evidence="5" id="KW-0804">Transcription</keyword>
<dbReference type="CDD" id="cd00211">
    <property type="entry name" value="PTS_IIA_fru"/>
    <property type="match status" value="1"/>
</dbReference>
<dbReference type="PROSITE" id="PS51372">
    <property type="entry name" value="PRD_2"/>
    <property type="match status" value="2"/>
</dbReference>
<dbReference type="PROSITE" id="PS51099">
    <property type="entry name" value="PTS_EIIB_TYPE_2"/>
    <property type="match status" value="1"/>
</dbReference>
<dbReference type="SUPFAM" id="SSF46785">
    <property type="entry name" value="Winged helix' DNA-binding domain"/>
    <property type="match status" value="1"/>
</dbReference>
<keyword evidence="2" id="KW-0677">Repeat</keyword>
<dbReference type="Pfam" id="PF00359">
    <property type="entry name" value="PTS_EIIA_2"/>
    <property type="match status" value="1"/>
</dbReference>
<accession>A0A4U1MIU2</accession>
<dbReference type="InterPro" id="IPR036634">
    <property type="entry name" value="PRD_sf"/>
</dbReference>
<dbReference type="PROSITE" id="PS00372">
    <property type="entry name" value="PTS_EIIA_TYPE_2_HIS"/>
    <property type="match status" value="1"/>
</dbReference>
<name>A0A4U1MIU2_9BACL</name>
<dbReference type="SUPFAM" id="SSF63520">
    <property type="entry name" value="PTS-regulatory domain, PRD"/>
    <property type="match status" value="2"/>
</dbReference>
<dbReference type="InterPro" id="IPR016152">
    <property type="entry name" value="PTrfase/Anion_transptr"/>
</dbReference>
<dbReference type="AlphaFoldDB" id="A0A4U1MIU2"/>
<dbReference type="GO" id="GO:0006355">
    <property type="term" value="P:regulation of DNA-templated transcription"/>
    <property type="evidence" value="ECO:0007669"/>
    <property type="project" value="InterPro"/>
</dbReference>
<dbReference type="InterPro" id="IPR036388">
    <property type="entry name" value="WH-like_DNA-bd_sf"/>
</dbReference>
<dbReference type="InterPro" id="IPR007737">
    <property type="entry name" value="Mga_HTH"/>
</dbReference>
<dbReference type="InterPro" id="IPR050661">
    <property type="entry name" value="BglG_antiterminators"/>
</dbReference>
<dbReference type="OrthoDB" id="369398at2"/>
<dbReference type="InterPro" id="IPR013011">
    <property type="entry name" value="PTS_EIIB_2"/>
</dbReference>
<gene>
    <name evidence="9" type="ORF">FBF83_07530</name>
</gene>
<dbReference type="RefSeq" id="WP_136946555.1">
    <property type="nucleotide sequence ID" value="NZ_SWFM01000002.1"/>
</dbReference>
<dbReference type="GO" id="GO:0008982">
    <property type="term" value="F:protein-N(PI)-phosphohistidine-sugar phosphotransferase activity"/>
    <property type="evidence" value="ECO:0007669"/>
    <property type="project" value="InterPro"/>
</dbReference>
<dbReference type="GO" id="GO:0009401">
    <property type="term" value="P:phosphoenolpyruvate-dependent sugar phosphotransferase system"/>
    <property type="evidence" value="ECO:0007669"/>
    <property type="project" value="InterPro"/>
</dbReference>
<keyword evidence="1" id="KW-0808">Transferase</keyword>
<evidence type="ECO:0000259" key="7">
    <source>
        <dbReference type="PROSITE" id="PS51099"/>
    </source>
</evidence>
<dbReference type="Pfam" id="PF05043">
    <property type="entry name" value="Mga"/>
    <property type="match status" value="1"/>
</dbReference>
<dbReference type="SUPFAM" id="SSF55804">
    <property type="entry name" value="Phoshotransferase/anion transport protein"/>
    <property type="match status" value="1"/>
</dbReference>
<protein>
    <submittedName>
        <fullName evidence="9">BglG family transcription antiterminator</fullName>
    </submittedName>
</protein>
<dbReference type="InterPro" id="IPR036095">
    <property type="entry name" value="PTS_EIIB-like_sf"/>
</dbReference>
<evidence type="ECO:0000313" key="9">
    <source>
        <dbReference type="EMBL" id="TKD70474.1"/>
    </source>
</evidence>
<keyword evidence="4" id="KW-0010">Activator</keyword>
<dbReference type="InterPro" id="IPR013196">
    <property type="entry name" value="HTH_11"/>
</dbReference>
<dbReference type="CDD" id="cd05568">
    <property type="entry name" value="PTS_IIB_bgl_like"/>
    <property type="match status" value="1"/>
</dbReference>
<evidence type="ECO:0000256" key="5">
    <source>
        <dbReference type="ARBA" id="ARBA00023163"/>
    </source>
</evidence>
<sequence length="701" mass="80635">MPLDERSTFLLTKLVHATELVTVDHIIEQLGISKRTVHYDLQKINDWLEENKLPITQTKQGLGYYLSEETKQTVPTLMKELNEWQYHYSQMERVTLIGVELLTKNQPVFMQDFIKRTQVSRGTVSKDLKLVKKLLKEEDLTLHFERSEGYTVEGKEENKRRILSRFMTEVLTNEQLTEMTNFLYPMLNNGEENTYSNLFQMKQIIMNVEPVLKAELTDETIQVLAIQLVVLLQRLKGEHRIQLDPDEKQAVSSTREFEAAKSIALELEYQFKLSLSIDEICFITMQLLGSRVNYSEVSAIGNLEIEKLRKVVSEIIHEFQVYACVLFEQREELEEALFLHLKPTYYRLKYNVPTNNELTASVQEEYPEVFSITKRAVWPIELMLSHKLPDDELAYLAMHFGAWMQKEEISGVTFGKAIIVCEKGIGTSNILRGQLEKLLTNVEVIGTVSRRQFLNNHYDVDYIFSTSPLQHETLPVLTVSPILTQQDKEKILHWMQEVQSTPNDHTAPTTDDIIEIMKKYGTITNEKELKNELNQLFAPSPATLSIERFDRPMLNDLLHEETIQFASHTENWREAIKTAALPLLTKEQINSSYIDAMIKNVEDLGPYVVIAPGIAIPHARPEEGVNTVGMSLLRLDESVSFSSKDKHQVKLLIVLAAVDNETHLKALAQLSDLLSEEENLEMIYGATEKEDIIKLVSKYSN</sequence>
<dbReference type="PANTHER" id="PTHR30185">
    <property type="entry name" value="CRYPTIC BETA-GLUCOSIDE BGL OPERON ANTITERMINATOR"/>
    <property type="match status" value="1"/>
</dbReference>
<feature type="domain" description="PRD" evidence="8">
    <location>
        <begin position="192"/>
        <end position="297"/>
    </location>
</feature>
<evidence type="ECO:0000259" key="6">
    <source>
        <dbReference type="PROSITE" id="PS51094"/>
    </source>
</evidence>
<evidence type="ECO:0000256" key="4">
    <source>
        <dbReference type="ARBA" id="ARBA00023159"/>
    </source>
</evidence>
<dbReference type="Pfam" id="PF08279">
    <property type="entry name" value="HTH_11"/>
    <property type="match status" value="1"/>
</dbReference>
<dbReference type="Gene3D" id="3.40.50.2300">
    <property type="match status" value="1"/>
</dbReference>
<reference evidence="9 10" key="1">
    <citation type="submission" date="2019-04" db="EMBL/GenBank/DDBJ databases">
        <title>Genome sequence of Bacillus hwajinpoensis strain Y2.</title>
        <authorList>
            <person name="Fair J.L."/>
            <person name="Maclea K.S."/>
        </authorList>
    </citation>
    <scope>NUCLEOTIDE SEQUENCE [LARGE SCALE GENOMIC DNA]</scope>
    <source>
        <strain evidence="9 10">Y2</strain>
    </source>
</reference>
<dbReference type="Gene3D" id="1.10.1790.10">
    <property type="entry name" value="PRD domain"/>
    <property type="match status" value="2"/>
</dbReference>
<dbReference type="SUPFAM" id="SSF52794">
    <property type="entry name" value="PTS system IIB component-like"/>
    <property type="match status" value="1"/>
</dbReference>
<dbReference type="PANTHER" id="PTHR30185:SF9">
    <property type="entry name" value="MANNITOL-SPECIFIC PHOSPHOTRANSFERASE ENZYME IIA COMPONENT"/>
    <property type="match status" value="1"/>
</dbReference>
<feature type="domain" description="PTS EIIB type-2" evidence="7">
    <location>
        <begin position="415"/>
        <end position="503"/>
    </location>
</feature>
<dbReference type="EMBL" id="SWFM01000002">
    <property type="protein sequence ID" value="TKD70474.1"/>
    <property type="molecule type" value="Genomic_DNA"/>
</dbReference>
<dbReference type="PROSITE" id="PS51094">
    <property type="entry name" value="PTS_EIIA_TYPE_2"/>
    <property type="match status" value="1"/>
</dbReference>
<evidence type="ECO:0000313" key="10">
    <source>
        <dbReference type="Proteomes" id="UP000310541"/>
    </source>
</evidence>
<feature type="domain" description="PRD" evidence="8">
    <location>
        <begin position="303"/>
        <end position="410"/>
    </location>
</feature>
<dbReference type="Proteomes" id="UP000310541">
    <property type="component" value="Unassembled WGS sequence"/>
</dbReference>
<keyword evidence="3" id="KW-0805">Transcription regulation</keyword>
<feature type="domain" description="PTS EIIA type-2" evidence="6">
    <location>
        <begin position="556"/>
        <end position="699"/>
    </location>
</feature>
<dbReference type="Pfam" id="PF00874">
    <property type="entry name" value="PRD"/>
    <property type="match status" value="2"/>
</dbReference>
<evidence type="ECO:0000256" key="1">
    <source>
        <dbReference type="ARBA" id="ARBA00022679"/>
    </source>
</evidence>
<comment type="caution">
    <text evidence="9">The sequence shown here is derived from an EMBL/GenBank/DDBJ whole genome shotgun (WGS) entry which is preliminary data.</text>
</comment>
<dbReference type="Gene3D" id="1.10.10.10">
    <property type="entry name" value="Winged helix-like DNA-binding domain superfamily/Winged helix DNA-binding domain"/>
    <property type="match status" value="2"/>
</dbReference>
<evidence type="ECO:0000259" key="8">
    <source>
        <dbReference type="PROSITE" id="PS51372"/>
    </source>
</evidence>
<dbReference type="InterPro" id="IPR036390">
    <property type="entry name" value="WH_DNA-bd_sf"/>
</dbReference>
<dbReference type="InterPro" id="IPR011608">
    <property type="entry name" value="PRD"/>
</dbReference>
<dbReference type="InterPro" id="IPR002178">
    <property type="entry name" value="PTS_EIIA_type-2_dom"/>
</dbReference>
<evidence type="ECO:0000256" key="3">
    <source>
        <dbReference type="ARBA" id="ARBA00023015"/>
    </source>
</evidence>
<evidence type="ECO:0000256" key="2">
    <source>
        <dbReference type="ARBA" id="ARBA00022737"/>
    </source>
</evidence>
<organism evidence="9 10">
    <name type="scientific">Guptibacillus hwajinpoensis</name>
    <dbReference type="NCBI Taxonomy" id="208199"/>
    <lineage>
        <taxon>Bacteria</taxon>
        <taxon>Bacillati</taxon>
        <taxon>Bacillota</taxon>
        <taxon>Bacilli</taxon>
        <taxon>Bacillales</taxon>
        <taxon>Guptibacillaceae</taxon>
        <taxon>Guptibacillus</taxon>
    </lineage>
</organism>
<dbReference type="Gene3D" id="3.40.930.10">
    <property type="entry name" value="Mannitol-specific EII, Chain A"/>
    <property type="match status" value="1"/>
</dbReference>